<dbReference type="Gene3D" id="3.30.9.10">
    <property type="entry name" value="D-Amino Acid Oxidase, subunit A, domain 2"/>
    <property type="match status" value="1"/>
</dbReference>
<feature type="domain" description="FAD dependent oxidoreductase" evidence="1">
    <location>
        <begin position="31"/>
        <end position="290"/>
    </location>
</feature>
<sequence length="309" mass="33369">MPPYSPRGSGRTGVLPMASRIRCIMREDAQAVIIGGGVAGCSIAYHLTLMGWRDIVVVERGELTGGSTHRAAGLIGQLRGTHNLTRMIMYSVELYSRLRQETGLDPDWRQVGSLRLASSPLRMEEIRRLVAQAKAFGLEVELLTPREAKALCPIIVDRDLVGGAYIPSDGRIDPSGLAYALANGARSRGCEFQTQTDVTGIDVRDGRVHAVATTHGTIRTPVVVSAAGVWSWHVGRTIGVAIPIVPIEHQYMMTVPFGVPRDLPTFRDQDLRIYGREEVGGLLVGGYEGNPIRCGPEPIPAGLTPAAMV</sequence>
<dbReference type="GO" id="GO:0005737">
    <property type="term" value="C:cytoplasm"/>
    <property type="evidence" value="ECO:0007669"/>
    <property type="project" value="TreeGrafter"/>
</dbReference>
<dbReference type="Proteomes" id="UP000318661">
    <property type="component" value="Unassembled WGS sequence"/>
</dbReference>
<dbReference type="PANTHER" id="PTHR13847">
    <property type="entry name" value="SARCOSINE DEHYDROGENASE-RELATED"/>
    <property type="match status" value="1"/>
</dbReference>
<gene>
    <name evidence="2" type="ORF">E6G99_12445</name>
</gene>
<dbReference type="PANTHER" id="PTHR13847:SF193">
    <property type="entry name" value="PYRUVATE DEHYDROGENASE PHOSPHATASE REGULATORY SUBUNIT, MITOCHONDRIAL"/>
    <property type="match status" value="1"/>
</dbReference>
<dbReference type="Pfam" id="PF01266">
    <property type="entry name" value="DAO"/>
    <property type="match status" value="1"/>
</dbReference>
<evidence type="ECO:0000313" key="3">
    <source>
        <dbReference type="Proteomes" id="UP000318661"/>
    </source>
</evidence>
<dbReference type="InterPro" id="IPR036188">
    <property type="entry name" value="FAD/NAD-bd_sf"/>
</dbReference>
<protein>
    <submittedName>
        <fullName evidence="2">FAD-binding oxidoreductase</fullName>
    </submittedName>
</protein>
<evidence type="ECO:0000313" key="2">
    <source>
        <dbReference type="EMBL" id="TMJ02094.1"/>
    </source>
</evidence>
<proteinExistence type="predicted"/>
<dbReference type="Gene3D" id="3.50.50.60">
    <property type="entry name" value="FAD/NAD(P)-binding domain"/>
    <property type="match status" value="1"/>
</dbReference>
<name>A0A537L268_9BACT</name>
<comment type="caution">
    <text evidence="2">The sequence shown here is derived from an EMBL/GenBank/DDBJ whole genome shotgun (WGS) entry which is preliminary data.</text>
</comment>
<feature type="non-terminal residue" evidence="2">
    <location>
        <position position="309"/>
    </location>
</feature>
<organism evidence="2 3">
    <name type="scientific">Candidatus Segetimicrobium genomatis</name>
    <dbReference type="NCBI Taxonomy" id="2569760"/>
    <lineage>
        <taxon>Bacteria</taxon>
        <taxon>Bacillati</taxon>
        <taxon>Candidatus Sysuimicrobiota</taxon>
        <taxon>Candidatus Sysuimicrobiia</taxon>
        <taxon>Candidatus Sysuimicrobiales</taxon>
        <taxon>Candidatus Segetimicrobiaceae</taxon>
        <taxon>Candidatus Segetimicrobium</taxon>
    </lineage>
</organism>
<dbReference type="SUPFAM" id="SSF51905">
    <property type="entry name" value="FAD/NAD(P)-binding domain"/>
    <property type="match status" value="1"/>
</dbReference>
<reference evidence="2 3" key="1">
    <citation type="journal article" date="2019" name="Nat. Microbiol.">
        <title>Mediterranean grassland soil C-N compound turnover is dependent on rainfall and depth, and is mediated by genomically divergent microorganisms.</title>
        <authorList>
            <person name="Diamond S."/>
            <person name="Andeer P.F."/>
            <person name="Li Z."/>
            <person name="Crits-Christoph A."/>
            <person name="Burstein D."/>
            <person name="Anantharaman K."/>
            <person name="Lane K.R."/>
            <person name="Thomas B.C."/>
            <person name="Pan C."/>
            <person name="Northen T.R."/>
            <person name="Banfield J.F."/>
        </authorList>
    </citation>
    <scope>NUCLEOTIDE SEQUENCE [LARGE SCALE GENOMIC DNA]</scope>
    <source>
        <strain evidence="2">NP_2</strain>
    </source>
</reference>
<dbReference type="AlphaFoldDB" id="A0A537L268"/>
<dbReference type="InterPro" id="IPR006076">
    <property type="entry name" value="FAD-dep_OxRdtase"/>
</dbReference>
<dbReference type="EMBL" id="VBAJ01000311">
    <property type="protein sequence ID" value="TMJ02094.1"/>
    <property type="molecule type" value="Genomic_DNA"/>
</dbReference>
<evidence type="ECO:0000259" key="1">
    <source>
        <dbReference type="Pfam" id="PF01266"/>
    </source>
</evidence>
<accession>A0A537L268</accession>